<feature type="chain" id="PRO_5040959755" description="Vacuolar membrane protein" evidence="3">
    <location>
        <begin position="24"/>
        <end position="355"/>
    </location>
</feature>
<evidence type="ECO:0000313" key="5">
    <source>
        <dbReference type="Proteomes" id="UP001149079"/>
    </source>
</evidence>
<feature type="signal peptide" evidence="3">
    <location>
        <begin position="1"/>
        <end position="23"/>
    </location>
</feature>
<dbReference type="GO" id="GO:0016020">
    <property type="term" value="C:membrane"/>
    <property type="evidence" value="ECO:0007669"/>
    <property type="project" value="TreeGrafter"/>
</dbReference>
<feature type="compositionally biased region" description="Polar residues" evidence="1">
    <location>
        <begin position="30"/>
        <end position="40"/>
    </location>
</feature>
<keyword evidence="2" id="KW-0812">Transmembrane</keyword>
<sequence length="355" mass="39282">MDATGSLASLATTTLIAATGTLASYASTAHPTSDASYQGTSSSSPDPDPNDDGGECKLLGPFSVFVQVALGSLALLSLVYKRWRERPQRPLKVWAFDVSKQVFGSVMLHLLNLLMSMFAAGQLEIRQSYKPNPCSFYMLNLGIDTTLGIPILILLLRVLNYIAFYTPLANPSESIESGNYGQPPRVTWWLKQSIVYFMGLLGMKVSVFFIIQLFPFIVKAGDWSLRWTEGNTALQIIFVMLLFPVIMNAIQYYIIDIFIKKQISSQYTEGDTAGDVVEHEDSYHREALLDGLDESYSTDSDDETPRKSPRVTSQPKATADALQESENLLPEDHNPVPPYEPPSSSSSRDGHATHH</sequence>
<reference evidence="4" key="2">
    <citation type="journal article" date="2023" name="IMA Fungus">
        <title>Comparative genomic study of the Penicillium genus elucidates a diverse pangenome and 15 lateral gene transfer events.</title>
        <authorList>
            <person name="Petersen C."/>
            <person name="Sorensen T."/>
            <person name="Nielsen M.R."/>
            <person name="Sondergaard T.E."/>
            <person name="Sorensen J.L."/>
            <person name="Fitzpatrick D.A."/>
            <person name="Frisvad J.C."/>
            <person name="Nielsen K.L."/>
        </authorList>
    </citation>
    <scope>NUCLEOTIDE SEQUENCE</scope>
    <source>
        <strain evidence="4">IBT 22155</strain>
    </source>
</reference>
<evidence type="ECO:0000313" key="4">
    <source>
        <dbReference type="EMBL" id="KAJ5138929.1"/>
    </source>
</evidence>
<accession>A0A9W9L626</accession>
<feature type="transmembrane region" description="Helical" evidence="2">
    <location>
        <begin position="58"/>
        <end position="80"/>
    </location>
</feature>
<organism evidence="4 5">
    <name type="scientific">Penicillium bovifimosum</name>
    <dbReference type="NCBI Taxonomy" id="126998"/>
    <lineage>
        <taxon>Eukaryota</taxon>
        <taxon>Fungi</taxon>
        <taxon>Dikarya</taxon>
        <taxon>Ascomycota</taxon>
        <taxon>Pezizomycotina</taxon>
        <taxon>Eurotiomycetes</taxon>
        <taxon>Eurotiomycetidae</taxon>
        <taxon>Eurotiales</taxon>
        <taxon>Aspergillaceae</taxon>
        <taxon>Penicillium</taxon>
    </lineage>
</organism>
<feature type="transmembrane region" description="Helical" evidence="2">
    <location>
        <begin position="135"/>
        <end position="156"/>
    </location>
</feature>
<proteinExistence type="predicted"/>
<evidence type="ECO:0000256" key="2">
    <source>
        <dbReference type="SAM" id="Phobius"/>
    </source>
</evidence>
<reference evidence="4" key="1">
    <citation type="submission" date="2022-11" db="EMBL/GenBank/DDBJ databases">
        <authorList>
            <person name="Petersen C."/>
        </authorList>
    </citation>
    <scope>NUCLEOTIDE SEQUENCE</scope>
    <source>
        <strain evidence="4">IBT 22155</strain>
    </source>
</reference>
<feature type="region of interest" description="Disordered" evidence="1">
    <location>
        <begin position="294"/>
        <end position="355"/>
    </location>
</feature>
<keyword evidence="2" id="KW-1133">Transmembrane helix</keyword>
<dbReference type="AlphaFoldDB" id="A0A9W9L626"/>
<keyword evidence="5" id="KW-1185">Reference proteome</keyword>
<dbReference type="EMBL" id="JAPQKL010000003">
    <property type="protein sequence ID" value="KAJ5138929.1"/>
    <property type="molecule type" value="Genomic_DNA"/>
</dbReference>
<comment type="caution">
    <text evidence="4">The sequence shown here is derived from an EMBL/GenBank/DDBJ whole genome shotgun (WGS) entry which is preliminary data.</text>
</comment>
<dbReference type="Pfam" id="PF12400">
    <property type="entry name" value="STIMATE"/>
    <property type="match status" value="1"/>
</dbReference>
<name>A0A9W9L626_9EURO</name>
<dbReference type="InterPro" id="IPR022127">
    <property type="entry name" value="STIMATE/YPL162C"/>
</dbReference>
<keyword evidence="2" id="KW-0472">Membrane</keyword>
<evidence type="ECO:0000256" key="1">
    <source>
        <dbReference type="SAM" id="MobiDB-lite"/>
    </source>
</evidence>
<dbReference type="OrthoDB" id="431202at2759"/>
<dbReference type="PANTHER" id="PTHR31735:SF1">
    <property type="entry name" value="VACUOLAR MEMBRANE PROTEIN YPL162C"/>
    <property type="match status" value="1"/>
</dbReference>
<dbReference type="PANTHER" id="PTHR31735">
    <property type="entry name" value="VACUOLAR MEMBRANE PROTEIN YPL162C"/>
    <property type="match status" value="1"/>
</dbReference>
<evidence type="ECO:0008006" key="6">
    <source>
        <dbReference type="Google" id="ProtNLM"/>
    </source>
</evidence>
<feature type="transmembrane region" description="Helical" evidence="2">
    <location>
        <begin position="101"/>
        <end position="123"/>
    </location>
</feature>
<evidence type="ECO:0000256" key="3">
    <source>
        <dbReference type="SAM" id="SignalP"/>
    </source>
</evidence>
<gene>
    <name evidence="4" type="ORF">N7515_003777</name>
</gene>
<keyword evidence="3" id="KW-0732">Signal</keyword>
<dbReference type="RefSeq" id="XP_056523578.1">
    <property type="nucleotide sequence ID" value="XM_056664521.1"/>
</dbReference>
<dbReference type="GeneID" id="81403691"/>
<feature type="transmembrane region" description="Helical" evidence="2">
    <location>
        <begin position="194"/>
        <end position="214"/>
    </location>
</feature>
<feature type="transmembrane region" description="Helical" evidence="2">
    <location>
        <begin position="234"/>
        <end position="255"/>
    </location>
</feature>
<protein>
    <recommendedName>
        <fullName evidence="6">Vacuolar membrane protein</fullName>
    </recommendedName>
</protein>
<feature type="region of interest" description="Disordered" evidence="1">
    <location>
        <begin position="30"/>
        <end position="53"/>
    </location>
</feature>
<dbReference type="Proteomes" id="UP001149079">
    <property type="component" value="Unassembled WGS sequence"/>
</dbReference>